<reference evidence="2" key="2">
    <citation type="journal article" date="2022" name="Microbiol. Resour. Announc.">
        <title>Metagenome Sequencing to Explore Phylogenomics of Terrestrial Cyanobacteria.</title>
        <authorList>
            <person name="Ward R.D."/>
            <person name="Stajich J.E."/>
            <person name="Johansen J.R."/>
            <person name="Huntemann M."/>
            <person name="Clum A."/>
            <person name="Foster B."/>
            <person name="Foster B."/>
            <person name="Roux S."/>
            <person name="Palaniappan K."/>
            <person name="Varghese N."/>
            <person name="Mukherjee S."/>
            <person name="Reddy T.B.K."/>
            <person name="Daum C."/>
            <person name="Copeland A."/>
            <person name="Chen I.A."/>
            <person name="Ivanova N.N."/>
            <person name="Kyrpides N.C."/>
            <person name="Shapiro N."/>
            <person name="Eloe-Fadrosh E.A."/>
            <person name="Pietrasiak N."/>
        </authorList>
    </citation>
    <scope>NUCLEOTIDE SEQUENCE</scope>
    <source>
        <strain evidence="2">CPER-KK1</strain>
    </source>
</reference>
<evidence type="ECO:0000256" key="1">
    <source>
        <dbReference type="SAM" id="Phobius"/>
    </source>
</evidence>
<reference evidence="2" key="1">
    <citation type="submission" date="2021-05" db="EMBL/GenBank/DDBJ databases">
        <authorList>
            <person name="Pietrasiak N."/>
            <person name="Ward R."/>
            <person name="Stajich J.E."/>
            <person name="Kurbessoian T."/>
        </authorList>
    </citation>
    <scope>NUCLEOTIDE SEQUENCE</scope>
    <source>
        <strain evidence="2">CPER-KK1</strain>
    </source>
</reference>
<keyword evidence="1" id="KW-0472">Membrane</keyword>
<sequence length="392" mass="42792">MALKISQIHLRSFVRPWLTFIPKYSLVGLEMILGFLLSFVFMQIGAGAGSAILSGITAGALVAYFYRIVYKIQIKPNTNVRKIGQVLVGLTIGVSIAHSNLANIFFKLPILTFTSILLLLSSILIGYIYSHIAKVDLLSAMLAVVPGNIGIMASIAADYGKNVSLVSLVQLIRFTGIILIIPLITNVSTPHDINLIISSLSKDLSQFNLQYLLLLSLVLSITAIAARIGSKFKVPAPYLFCSILVGVACNYLLIQLPFSPPFNFNVPPLVNLIGQTLLGITIGEYWGINPNLERRTIALTSIPVALTFLAGFIAAGITMFLTHWDWLTCLLMAVPGGSPEMILIALVLNHNVETITAAHLVRLMAINLYLPVLIWALEKYGRESKETKTIMT</sequence>
<dbReference type="GO" id="GO:0016020">
    <property type="term" value="C:membrane"/>
    <property type="evidence" value="ECO:0007669"/>
    <property type="project" value="InterPro"/>
</dbReference>
<dbReference type="GO" id="GO:0010468">
    <property type="term" value="P:regulation of gene expression"/>
    <property type="evidence" value="ECO:0007669"/>
    <property type="project" value="InterPro"/>
</dbReference>
<accession>A0A951U8N0</accession>
<feature type="transmembrane region" description="Helical" evidence="1">
    <location>
        <begin position="21"/>
        <end position="42"/>
    </location>
</feature>
<dbReference type="PANTHER" id="PTHR38457">
    <property type="entry name" value="REGULATOR ABRB-RELATED"/>
    <property type="match status" value="1"/>
</dbReference>
<proteinExistence type="predicted"/>
<gene>
    <name evidence="2" type="ORF">KME25_06355</name>
</gene>
<feature type="transmembrane region" description="Helical" evidence="1">
    <location>
        <begin position="86"/>
        <end position="106"/>
    </location>
</feature>
<feature type="transmembrane region" description="Helical" evidence="1">
    <location>
        <begin position="360"/>
        <end position="377"/>
    </location>
</feature>
<feature type="transmembrane region" description="Helical" evidence="1">
    <location>
        <begin position="48"/>
        <end position="66"/>
    </location>
</feature>
<name>A0A951U8N0_9CYAN</name>
<organism evidence="2 3">
    <name type="scientific">Symplocastrum torsivum CPER-KK1</name>
    <dbReference type="NCBI Taxonomy" id="450513"/>
    <lineage>
        <taxon>Bacteria</taxon>
        <taxon>Bacillati</taxon>
        <taxon>Cyanobacteriota</taxon>
        <taxon>Cyanophyceae</taxon>
        <taxon>Oscillatoriophycideae</taxon>
        <taxon>Oscillatoriales</taxon>
        <taxon>Microcoleaceae</taxon>
        <taxon>Symplocastrum</taxon>
    </lineage>
</organism>
<dbReference type="InterPro" id="IPR007820">
    <property type="entry name" value="AbrB_fam"/>
</dbReference>
<feature type="transmembrane region" description="Helical" evidence="1">
    <location>
        <begin position="163"/>
        <end position="188"/>
    </location>
</feature>
<evidence type="ECO:0000313" key="2">
    <source>
        <dbReference type="EMBL" id="MBW4544049.1"/>
    </source>
</evidence>
<feature type="transmembrane region" description="Helical" evidence="1">
    <location>
        <begin position="112"/>
        <end position="130"/>
    </location>
</feature>
<feature type="transmembrane region" description="Helical" evidence="1">
    <location>
        <begin position="266"/>
        <end position="288"/>
    </location>
</feature>
<feature type="transmembrane region" description="Helical" evidence="1">
    <location>
        <begin position="209"/>
        <end position="230"/>
    </location>
</feature>
<dbReference type="PIRSF" id="PIRSF038991">
    <property type="entry name" value="Protein_AbrB"/>
    <property type="match status" value="1"/>
</dbReference>
<protein>
    <submittedName>
        <fullName evidence="2">AbrB family transcriptional regulator</fullName>
    </submittedName>
</protein>
<dbReference type="Pfam" id="PF05145">
    <property type="entry name" value="AbrB"/>
    <property type="match status" value="1"/>
</dbReference>
<dbReference type="EMBL" id="JAHHIF010000006">
    <property type="protein sequence ID" value="MBW4544049.1"/>
    <property type="molecule type" value="Genomic_DNA"/>
</dbReference>
<keyword evidence="1" id="KW-0812">Transmembrane</keyword>
<feature type="transmembrane region" description="Helical" evidence="1">
    <location>
        <begin position="236"/>
        <end position="254"/>
    </location>
</feature>
<feature type="transmembrane region" description="Helical" evidence="1">
    <location>
        <begin position="300"/>
        <end position="322"/>
    </location>
</feature>
<dbReference type="AlphaFoldDB" id="A0A951U8N0"/>
<dbReference type="Proteomes" id="UP000753908">
    <property type="component" value="Unassembled WGS sequence"/>
</dbReference>
<keyword evidence="1" id="KW-1133">Transmembrane helix</keyword>
<evidence type="ECO:0000313" key="3">
    <source>
        <dbReference type="Proteomes" id="UP000753908"/>
    </source>
</evidence>
<dbReference type="PANTHER" id="PTHR38457:SF1">
    <property type="entry name" value="REGULATOR ABRB-RELATED"/>
    <property type="match status" value="1"/>
</dbReference>
<comment type="caution">
    <text evidence="2">The sequence shown here is derived from an EMBL/GenBank/DDBJ whole genome shotgun (WGS) entry which is preliminary data.</text>
</comment>